<evidence type="ECO:0000256" key="3">
    <source>
        <dbReference type="ARBA" id="ARBA00017363"/>
    </source>
</evidence>
<dbReference type="InterPro" id="IPR027268">
    <property type="entry name" value="Peptidase_M4/M1_CTD_sf"/>
</dbReference>
<evidence type="ECO:0000313" key="11">
    <source>
        <dbReference type="Proteomes" id="UP000095283"/>
    </source>
</evidence>
<dbReference type="GO" id="GO:0016251">
    <property type="term" value="F:RNA polymerase II general transcription initiation factor activity"/>
    <property type="evidence" value="ECO:0007669"/>
    <property type="project" value="TreeGrafter"/>
</dbReference>
<dbReference type="Pfam" id="PF17900">
    <property type="entry name" value="Peptidase_M1_N"/>
    <property type="match status" value="1"/>
</dbReference>
<dbReference type="InterPro" id="IPR045357">
    <property type="entry name" value="Aminopeptidase_N-like_N"/>
</dbReference>
<evidence type="ECO:0000256" key="4">
    <source>
        <dbReference type="ARBA" id="ARBA00023015"/>
    </source>
</evidence>
<dbReference type="Pfam" id="PF25577">
    <property type="entry name" value="TPR_TAF2_C"/>
    <property type="match status" value="1"/>
</dbReference>
<dbReference type="GO" id="GO:0003682">
    <property type="term" value="F:chromatin binding"/>
    <property type="evidence" value="ECO:0007669"/>
    <property type="project" value="TreeGrafter"/>
</dbReference>
<dbReference type="SUPFAM" id="SSF63737">
    <property type="entry name" value="Leukotriene A4 hydrolase N-terminal domain"/>
    <property type="match status" value="1"/>
</dbReference>
<dbReference type="PANTHER" id="PTHR15137:SF9">
    <property type="entry name" value="TRANSCRIPTION INITIATION FACTOR TFIID SUBUNIT 2"/>
    <property type="match status" value="1"/>
</dbReference>
<dbReference type="Pfam" id="PF25316">
    <property type="entry name" value="TAF2_3rd"/>
    <property type="match status" value="1"/>
</dbReference>
<keyword evidence="5" id="KW-0804">Transcription</keyword>
<dbReference type="GO" id="GO:0005669">
    <property type="term" value="C:transcription factor TFIID complex"/>
    <property type="evidence" value="ECO:0007669"/>
    <property type="project" value="InterPro"/>
</dbReference>
<keyword evidence="11" id="KW-1185">Reference proteome</keyword>
<evidence type="ECO:0000259" key="8">
    <source>
        <dbReference type="Pfam" id="PF17900"/>
    </source>
</evidence>
<name>A0A1I7WSM3_HETBA</name>
<dbReference type="Gene3D" id="1.10.390.10">
    <property type="entry name" value="Neutral Protease Domain 2"/>
    <property type="match status" value="1"/>
</dbReference>
<dbReference type="AlphaFoldDB" id="A0A1I7WSM3"/>
<feature type="domain" description="Aminopeptidase N-like N-terminal" evidence="8">
    <location>
        <begin position="166"/>
        <end position="225"/>
    </location>
</feature>
<keyword evidence="7" id="KW-1133">Transmembrane helix</keyword>
<feature type="transmembrane region" description="Helical" evidence="7">
    <location>
        <begin position="555"/>
        <end position="573"/>
    </location>
</feature>
<reference evidence="12" key="1">
    <citation type="submission" date="2016-11" db="UniProtKB">
        <authorList>
            <consortium name="WormBaseParasite"/>
        </authorList>
    </citation>
    <scope>IDENTIFICATION</scope>
</reference>
<dbReference type="GO" id="GO:0000976">
    <property type="term" value="F:transcription cis-regulatory region binding"/>
    <property type="evidence" value="ECO:0007669"/>
    <property type="project" value="TreeGrafter"/>
</dbReference>
<dbReference type="GO" id="GO:0006367">
    <property type="term" value="P:transcription initiation at RNA polymerase II promoter"/>
    <property type="evidence" value="ECO:0007669"/>
    <property type="project" value="TreeGrafter"/>
</dbReference>
<keyword evidence="4" id="KW-0805">Transcription regulation</keyword>
<dbReference type="PANTHER" id="PTHR15137">
    <property type="entry name" value="TRANSCRIPTION INITIATION FACTOR TFIID"/>
    <property type="match status" value="1"/>
</dbReference>
<comment type="similarity">
    <text evidence="2">Belongs to the TAF2 family.</text>
</comment>
<keyword evidence="6" id="KW-0539">Nucleus</keyword>
<accession>A0A1I7WSM3</accession>
<evidence type="ECO:0000256" key="1">
    <source>
        <dbReference type="ARBA" id="ARBA00004123"/>
    </source>
</evidence>
<evidence type="ECO:0000256" key="7">
    <source>
        <dbReference type="SAM" id="Phobius"/>
    </source>
</evidence>
<evidence type="ECO:0000256" key="5">
    <source>
        <dbReference type="ARBA" id="ARBA00023163"/>
    </source>
</evidence>
<feature type="domain" description="Transcription initiation factor TFIID subunit 2 Ig-like" evidence="9">
    <location>
        <begin position="327"/>
        <end position="413"/>
    </location>
</feature>
<protein>
    <recommendedName>
        <fullName evidence="3">Transcription initiation factor TFIID subunit 2</fullName>
    </recommendedName>
</protein>
<sequence length="575" mass="66208">MKQETSASMDWTTVNGVDSKPPVLDRISPMLIQPQLPLNGNAHEHAAQVVPHVANGVETDPPAAPYIECLADVRVLAQTVVITDLSFINEAFKVHTELSIVPLSPDLTSINLHLGSFFISFVIPTNCDKCREMIYNNYRCPLFYPSCRTMFLIFETTMMIKIYCIGTREWLPCLDAPDQLALWRFRITCEASHTAVASAELVEVEMTSDMREKTYHYQQSVPTSACNMGWAIGQFTAYGHPDMAEVTSFALPGLLSLVKHTVSPLDKVLEYFEELLSCRYPYPSYKQVFVDKVIFIYYTFHRYFKYLMYRWKIHLFCFLLILDFFCRYVGPLTVVVQELDGSFSHTVQIDGDTSRSDLQCHSKGRRQKRKRVPLYTGEEVEVDLTSMDPDSPVLWIRVDPELLLLRNLIIRQPNYQWEYMLKYERDVLAQLQVIFKIILSCDFTRLPGLIAIFSVRCRAAYSLTAVLNRMAETCMPGIPAIIHMFRDTFGSKSCAAIPRSNNFVATSQYLQQYFLMQALPQAVARMRTNGMCQQEVQSFILDLIRFNDNSTNRHILFTYLCIYIFIITVPLFFHI</sequence>
<feature type="domain" description="Transcription initiation factor TFIID subunit 2 TPR repeats" evidence="10">
    <location>
        <begin position="415"/>
        <end position="554"/>
    </location>
</feature>
<keyword evidence="7" id="KW-0472">Membrane</keyword>
<keyword evidence="7" id="KW-0812">Transmembrane</keyword>
<dbReference type="WBParaSite" id="Hba_08181">
    <property type="protein sequence ID" value="Hba_08181"/>
    <property type="gene ID" value="Hba_08181"/>
</dbReference>
<evidence type="ECO:0000259" key="10">
    <source>
        <dbReference type="Pfam" id="PF25577"/>
    </source>
</evidence>
<proteinExistence type="inferred from homology"/>
<evidence type="ECO:0000256" key="6">
    <source>
        <dbReference type="ARBA" id="ARBA00023242"/>
    </source>
</evidence>
<dbReference type="InterPro" id="IPR057991">
    <property type="entry name" value="TPR_TAF2_C"/>
</dbReference>
<dbReference type="InterPro" id="IPR042097">
    <property type="entry name" value="Aminopeptidase_N-like_N_sf"/>
</dbReference>
<evidence type="ECO:0000259" key="9">
    <source>
        <dbReference type="Pfam" id="PF25316"/>
    </source>
</evidence>
<organism evidence="11 12">
    <name type="scientific">Heterorhabditis bacteriophora</name>
    <name type="common">Entomopathogenic nematode worm</name>
    <dbReference type="NCBI Taxonomy" id="37862"/>
    <lineage>
        <taxon>Eukaryota</taxon>
        <taxon>Metazoa</taxon>
        <taxon>Ecdysozoa</taxon>
        <taxon>Nematoda</taxon>
        <taxon>Chromadorea</taxon>
        <taxon>Rhabditida</taxon>
        <taxon>Rhabditina</taxon>
        <taxon>Rhabditomorpha</taxon>
        <taxon>Strongyloidea</taxon>
        <taxon>Heterorhabditidae</taxon>
        <taxon>Heterorhabditis</taxon>
    </lineage>
</organism>
<evidence type="ECO:0000256" key="2">
    <source>
        <dbReference type="ARBA" id="ARBA00010937"/>
    </source>
</evidence>
<dbReference type="InterPro" id="IPR037813">
    <property type="entry name" value="TAF2"/>
</dbReference>
<dbReference type="Proteomes" id="UP000095283">
    <property type="component" value="Unplaced"/>
</dbReference>
<evidence type="ECO:0000313" key="12">
    <source>
        <dbReference type="WBParaSite" id="Hba_08181"/>
    </source>
</evidence>
<dbReference type="InterPro" id="IPR057345">
    <property type="entry name" value="Ig-like_TAF2"/>
</dbReference>
<dbReference type="Gene3D" id="2.60.40.1730">
    <property type="entry name" value="tricorn interacting facor f3 domain"/>
    <property type="match status" value="1"/>
</dbReference>
<comment type="subcellular location">
    <subcellularLocation>
        <location evidence="1">Nucleus</location>
    </subcellularLocation>
</comment>